<keyword evidence="4" id="KW-0378">Hydrolase</keyword>
<dbReference type="PANTHER" id="PTHR13604:SF0">
    <property type="entry name" value="ABASIC SITE PROCESSING PROTEIN HMCES"/>
    <property type="match status" value="1"/>
</dbReference>
<dbReference type="SUPFAM" id="SSF143081">
    <property type="entry name" value="BB1717-like"/>
    <property type="match status" value="1"/>
</dbReference>
<gene>
    <name evidence="8" type="ORF">GCM10009019_18100</name>
</gene>
<dbReference type="GO" id="GO:0016829">
    <property type="term" value="F:lyase activity"/>
    <property type="evidence" value="ECO:0007669"/>
    <property type="project" value="UniProtKB-KW"/>
</dbReference>
<evidence type="ECO:0000313" key="8">
    <source>
        <dbReference type="EMBL" id="GAA0654838.1"/>
    </source>
</evidence>
<dbReference type="InterPro" id="IPR003738">
    <property type="entry name" value="SRAP"/>
</dbReference>
<evidence type="ECO:0000256" key="2">
    <source>
        <dbReference type="ARBA" id="ARBA00022670"/>
    </source>
</evidence>
<comment type="similarity">
    <text evidence="1">Belongs to the SOS response-associated peptidase family.</text>
</comment>
<dbReference type="AlphaFoldDB" id="A0AAV3T273"/>
<evidence type="ECO:0000256" key="3">
    <source>
        <dbReference type="ARBA" id="ARBA00022763"/>
    </source>
</evidence>
<reference evidence="8 9" key="1">
    <citation type="journal article" date="2019" name="Int. J. Syst. Evol. Microbiol.">
        <title>The Global Catalogue of Microorganisms (GCM) 10K type strain sequencing project: providing services to taxonomists for standard genome sequencing and annotation.</title>
        <authorList>
            <consortium name="The Broad Institute Genomics Platform"/>
            <consortium name="The Broad Institute Genome Sequencing Center for Infectious Disease"/>
            <person name="Wu L."/>
            <person name="Ma J."/>
        </authorList>
    </citation>
    <scope>NUCLEOTIDE SEQUENCE [LARGE SCALE GENOMIC DNA]</scope>
    <source>
        <strain evidence="8 9">JCM 16327</strain>
    </source>
</reference>
<sequence>MCGRYAVFLDPATFERSFGVEPPAGYETYNAAPSQSLPVVRERGETSDREAATPAWGFVPSWAGDDYSPNINARAETVRETSSFAEAYRERRCLVPASGFYEWREESGENRPYYFEREDGEPFAMAGIWSERVPETTQTGLGAFAGDGPSDPEPVETFAVLTRAATGTVADYHHRESVVVAPDDYGTWLSGDDPLDDVLAESASFRAHRVSSAVNDPGNDAPELTRPV</sequence>
<dbReference type="EMBL" id="BAAADU010000002">
    <property type="protein sequence ID" value="GAA0654838.1"/>
    <property type="molecule type" value="Genomic_DNA"/>
</dbReference>
<dbReference type="Proteomes" id="UP001500194">
    <property type="component" value="Unassembled WGS sequence"/>
</dbReference>
<dbReference type="GO" id="GO:0003697">
    <property type="term" value="F:single-stranded DNA binding"/>
    <property type="evidence" value="ECO:0007669"/>
    <property type="project" value="InterPro"/>
</dbReference>
<accession>A0AAV3T273</accession>
<comment type="caution">
    <text evidence="8">The sequence shown here is derived from an EMBL/GenBank/DDBJ whole genome shotgun (WGS) entry which is preliminary data.</text>
</comment>
<dbReference type="RefSeq" id="WP_227260343.1">
    <property type="nucleotide sequence ID" value="NZ_BAAADU010000002.1"/>
</dbReference>
<keyword evidence="7" id="KW-0456">Lyase</keyword>
<evidence type="ECO:0000256" key="6">
    <source>
        <dbReference type="ARBA" id="ARBA00023125"/>
    </source>
</evidence>
<dbReference type="Gene3D" id="3.90.1680.10">
    <property type="entry name" value="SOS response associated peptidase-like"/>
    <property type="match status" value="1"/>
</dbReference>
<evidence type="ECO:0000256" key="7">
    <source>
        <dbReference type="ARBA" id="ARBA00023239"/>
    </source>
</evidence>
<evidence type="ECO:0000313" key="9">
    <source>
        <dbReference type="Proteomes" id="UP001500194"/>
    </source>
</evidence>
<protein>
    <submittedName>
        <fullName evidence="8">SOS response-associated peptidase</fullName>
    </submittedName>
</protein>
<keyword evidence="3" id="KW-0227">DNA damage</keyword>
<evidence type="ECO:0000256" key="5">
    <source>
        <dbReference type="ARBA" id="ARBA00023124"/>
    </source>
</evidence>
<keyword evidence="5" id="KW-0190">Covalent protein-DNA linkage</keyword>
<keyword evidence="2" id="KW-0645">Protease</keyword>
<dbReference type="GeneID" id="68573513"/>
<dbReference type="InterPro" id="IPR036590">
    <property type="entry name" value="SRAP-like"/>
</dbReference>
<evidence type="ECO:0000256" key="1">
    <source>
        <dbReference type="ARBA" id="ARBA00008136"/>
    </source>
</evidence>
<dbReference type="Pfam" id="PF02586">
    <property type="entry name" value="SRAP"/>
    <property type="match status" value="1"/>
</dbReference>
<dbReference type="GO" id="GO:0008233">
    <property type="term" value="F:peptidase activity"/>
    <property type="evidence" value="ECO:0007669"/>
    <property type="project" value="UniProtKB-KW"/>
</dbReference>
<keyword evidence="6" id="KW-0238">DNA-binding</keyword>
<name>A0AAV3T273_9EURY</name>
<keyword evidence="9" id="KW-1185">Reference proteome</keyword>
<organism evidence="8 9">
    <name type="scientific">Salarchaeum japonicum</name>
    <dbReference type="NCBI Taxonomy" id="555573"/>
    <lineage>
        <taxon>Archaea</taxon>
        <taxon>Methanobacteriati</taxon>
        <taxon>Methanobacteriota</taxon>
        <taxon>Stenosarchaea group</taxon>
        <taxon>Halobacteria</taxon>
        <taxon>Halobacteriales</taxon>
        <taxon>Halobacteriaceae</taxon>
    </lineage>
</organism>
<dbReference type="GO" id="GO:0106300">
    <property type="term" value="P:protein-DNA covalent cross-linking repair"/>
    <property type="evidence" value="ECO:0007669"/>
    <property type="project" value="InterPro"/>
</dbReference>
<evidence type="ECO:0000256" key="4">
    <source>
        <dbReference type="ARBA" id="ARBA00022801"/>
    </source>
</evidence>
<dbReference type="GO" id="GO:0006508">
    <property type="term" value="P:proteolysis"/>
    <property type="evidence" value="ECO:0007669"/>
    <property type="project" value="UniProtKB-KW"/>
</dbReference>
<proteinExistence type="inferred from homology"/>
<dbReference type="PANTHER" id="PTHR13604">
    <property type="entry name" value="DC12-RELATED"/>
    <property type="match status" value="1"/>
</dbReference>